<evidence type="ECO:0000313" key="2">
    <source>
        <dbReference type="Proteomes" id="UP000536275"/>
    </source>
</evidence>
<protein>
    <submittedName>
        <fullName evidence="1">Uncharacterized protein</fullName>
    </submittedName>
</protein>
<name>A0A8H6BVU1_CANAX</name>
<dbReference type="Proteomes" id="UP000536275">
    <property type="component" value="Unassembled WGS sequence"/>
</dbReference>
<gene>
    <name evidence="1" type="ORF">FOB64_004110</name>
</gene>
<reference evidence="1 2" key="1">
    <citation type="submission" date="2020-03" db="EMBL/GenBank/DDBJ databases">
        <title>FDA dAtabase for Regulatory Grade micrObial Sequences (FDA-ARGOS): Supporting development and validation of Infectious Disease Dx tests.</title>
        <authorList>
            <person name="Campos J."/>
            <person name="Goldberg B."/>
            <person name="Tallon L."/>
            <person name="Sadzewicz L."/>
            <person name="Vavikolanu K."/>
            <person name="Mehta A."/>
            <person name="Aluvathingal J."/>
            <person name="Nadendla S."/>
            <person name="Nandy P."/>
            <person name="Geyer C."/>
            <person name="Yan Y."/>
            <person name="Sichtig H."/>
        </authorList>
    </citation>
    <scope>NUCLEOTIDE SEQUENCE [LARGE SCALE GENOMIC DNA]</scope>
    <source>
        <strain evidence="1 2">FDAARGOS_656</strain>
    </source>
</reference>
<organism evidence="1 2">
    <name type="scientific">Candida albicans</name>
    <name type="common">Yeast</name>
    <dbReference type="NCBI Taxonomy" id="5476"/>
    <lineage>
        <taxon>Eukaryota</taxon>
        <taxon>Fungi</taxon>
        <taxon>Dikarya</taxon>
        <taxon>Ascomycota</taxon>
        <taxon>Saccharomycotina</taxon>
        <taxon>Pichiomycetes</taxon>
        <taxon>Debaryomycetaceae</taxon>
        <taxon>Candida/Lodderomyces clade</taxon>
        <taxon>Candida</taxon>
    </lineage>
</organism>
<accession>A0A8H6BVU1</accession>
<proteinExistence type="predicted"/>
<evidence type="ECO:0000313" key="1">
    <source>
        <dbReference type="EMBL" id="KAF6066635.1"/>
    </source>
</evidence>
<dbReference type="AlphaFoldDB" id="A0A8H6BVU1"/>
<comment type="caution">
    <text evidence="1">The sequence shown here is derived from an EMBL/GenBank/DDBJ whole genome shotgun (WGS) entry which is preliminary data.</text>
</comment>
<sequence>MRWLASITNTVKINLTNGENCVPVEVFKTNGSLHITRDPLTVKFLSRKKLPEITTDSSDSKLDTANHSQVTVTTLSGLLDTIQNDPDQFKFLRFFAIDQLDYFMKSVDLNGFSVVSQNAKGKYKNRLLETIRQIETLRKDTREERLTEFVKLAARNLNETLTSQQIDEIVRIVSERRVAKFPKKFVCSDLMKEELAERLRYECLDNIQYCIVTNPSHPHVLALNELFLQKDLASNSASDIEKKQLYIKNPETFKLKNIINRRFAMEDSLDLFKPLERTNKIESYFPVFHDGQVEDYKNVFNLPSHDQVRKLLEHFVGSKSKIKSIEEYAEFINVISLGFKKRLPGSSLTVIVPAYINPEELKTKLAVELNDTIDRVLAVPDS</sequence>
<dbReference type="EMBL" id="JABWAD010000055">
    <property type="protein sequence ID" value="KAF6066635.1"/>
    <property type="molecule type" value="Genomic_DNA"/>
</dbReference>